<name>A0A183A753_9TREM</name>
<dbReference type="OrthoDB" id="6239805at2759"/>
<evidence type="ECO:0000313" key="1">
    <source>
        <dbReference type="EMBL" id="VDP67419.1"/>
    </source>
</evidence>
<proteinExistence type="predicted"/>
<dbReference type="AlphaFoldDB" id="A0A183A753"/>
<accession>A0A183A753</accession>
<keyword evidence="2" id="KW-1185">Reference proteome</keyword>
<dbReference type="WBParaSite" id="ECPE_0000279101-mRNA-1">
    <property type="protein sequence ID" value="ECPE_0000279101-mRNA-1"/>
    <property type="gene ID" value="ECPE_0000279101"/>
</dbReference>
<dbReference type="Proteomes" id="UP000272942">
    <property type="component" value="Unassembled WGS sequence"/>
</dbReference>
<gene>
    <name evidence="1" type="ORF">ECPE_LOCUS2788</name>
</gene>
<evidence type="ECO:0000313" key="3">
    <source>
        <dbReference type="WBParaSite" id="ECPE_0000279101-mRNA-1"/>
    </source>
</evidence>
<evidence type="ECO:0000313" key="2">
    <source>
        <dbReference type="Proteomes" id="UP000272942"/>
    </source>
</evidence>
<organism evidence="3">
    <name type="scientific">Echinostoma caproni</name>
    <dbReference type="NCBI Taxonomy" id="27848"/>
    <lineage>
        <taxon>Eukaryota</taxon>
        <taxon>Metazoa</taxon>
        <taxon>Spiralia</taxon>
        <taxon>Lophotrochozoa</taxon>
        <taxon>Platyhelminthes</taxon>
        <taxon>Trematoda</taxon>
        <taxon>Digenea</taxon>
        <taxon>Plagiorchiida</taxon>
        <taxon>Echinostomata</taxon>
        <taxon>Echinostomatoidea</taxon>
        <taxon>Echinostomatidae</taxon>
        <taxon>Echinostoma</taxon>
    </lineage>
</organism>
<reference evidence="1 2" key="2">
    <citation type="submission" date="2018-11" db="EMBL/GenBank/DDBJ databases">
        <authorList>
            <consortium name="Pathogen Informatics"/>
        </authorList>
    </citation>
    <scope>NUCLEOTIDE SEQUENCE [LARGE SCALE GENOMIC DNA]</scope>
    <source>
        <strain evidence="1 2">Egypt</strain>
    </source>
</reference>
<protein>
    <submittedName>
        <fullName evidence="3">ATP-binding protein</fullName>
    </submittedName>
</protein>
<dbReference type="EMBL" id="UZAN01039854">
    <property type="protein sequence ID" value="VDP67419.1"/>
    <property type="molecule type" value="Genomic_DNA"/>
</dbReference>
<sequence>MTNLDHLQRCLKRYEIERYEAGQAVRRIEDRLKELRDRTSDLLSSSVNTPNRDNFNMPFDTEWISNWNDQTMNETNPVTRQIPQRQGFDRSVKFRLLFSTEYKNLLHIDLLSNLQRHLMDEGFISWINPEHFSGFTHGVLDSLLGYIEDISPQKV</sequence>
<reference evidence="3" key="1">
    <citation type="submission" date="2016-06" db="UniProtKB">
        <authorList>
            <consortium name="WormBaseParasite"/>
        </authorList>
    </citation>
    <scope>IDENTIFICATION</scope>
</reference>